<name>A5G7P8_GEOUR</name>
<dbReference type="Proteomes" id="UP000006695">
    <property type="component" value="Chromosome"/>
</dbReference>
<keyword evidence="1" id="KW-1133">Transmembrane helix</keyword>
<evidence type="ECO:0000256" key="1">
    <source>
        <dbReference type="SAM" id="Phobius"/>
    </source>
</evidence>
<evidence type="ECO:0000313" key="2">
    <source>
        <dbReference type="EMBL" id="ABQ27816.1"/>
    </source>
</evidence>
<protein>
    <submittedName>
        <fullName evidence="2">Uncharacterized protein</fullName>
    </submittedName>
</protein>
<feature type="transmembrane region" description="Helical" evidence="1">
    <location>
        <begin position="66"/>
        <end position="87"/>
    </location>
</feature>
<dbReference type="EMBL" id="CP000698">
    <property type="protein sequence ID" value="ABQ27816.1"/>
    <property type="molecule type" value="Genomic_DNA"/>
</dbReference>
<keyword evidence="1" id="KW-0812">Transmembrane</keyword>
<dbReference type="KEGG" id="gur:Gura_3663"/>
<proteinExistence type="predicted"/>
<sequence length="88" mass="10530">MLRPCRQRPYLYGYLFGLWWCVGQNNNNGDCIVFTSVPDDNNLEIYAIFIFMLSLPNSLFHGYLIGFYSAFILFLFFFYSFFILIFFL</sequence>
<dbReference type="AlphaFoldDB" id="A5G7P8"/>
<reference evidence="2 3" key="1">
    <citation type="submission" date="2007-05" db="EMBL/GenBank/DDBJ databases">
        <title>Complete sequence of Geobacter uraniireducens Rf4.</title>
        <authorList>
            <consortium name="US DOE Joint Genome Institute"/>
            <person name="Copeland A."/>
            <person name="Lucas S."/>
            <person name="Lapidus A."/>
            <person name="Barry K."/>
            <person name="Detter J.C."/>
            <person name="Glavina del Rio T."/>
            <person name="Hammon N."/>
            <person name="Israni S."/>
            <person name="Dalin E."/>
            <person name="Tice H."/>
            <person name="Pitluck S."/>
            <person name="Chertkov O."/>
            <person name="Brettin T."/>
            <person name="Bruce D."/>
            <person name="Han C."/>
            <person name="Schmutz J."/>
            <person name="Larimer F."/>
            <person name="Land M."/>
            <person name="Hauser L."/>
            <person name="Kyrpides N."/>
            <person name="Mikhailova N."/>
            <person name="Shelobolina E."/>
            <person name="Aklujkar M."/>
            <person name="Lovley D."/>
            <person name="Richardson P."/>
        </authorList>
    </citation>
    <scope>NUCLEOTIDE SEQUENCE [LARGE SCALE GENOMIC DNA]</scope>
    <source>
        <strain evidence="2 3">Rf4</strain>
    </source>
</reference>
<keyword evidence="1" id="KW-0472">Membrane</keyword>
<keyword evidence="3" id="KW-1185">Reference proteome</keyword>
<organism evidence="2 3">
    <name type="scientific">Geotalea uraniireducens (strain Rf4)</name>
    <name type="common">Geobacter uraniireducens</name>
    <dbReference type="NCBI Taxonomy" id="351605"/>
    <lineage>
        <taxon>Bacteria</taxon>
        <taxon>Pseudomonadati</taxon>
        <taxon>Thermodesulfobacteriota</taxon>
        <taxon>Desulfuromonadia</taxon>
        <taxon>Geobacterales</taxon>
        <taxon>Geobacteraceae</taxon>
        <taxon>Geotalea</taxon>
    </lineage>
</organism>
<evidence type="ECO:0000313" key="3">
    <source>
        <dbReference type="Proteomes" id="UP000006695"/>
    </source>
</evidence>
<accession>A5G7P8</accession>
<dbReference type="HOGENOM" id="CLU_2464665_0_0_7"/>
<feature type="transmembrane region" description="Helical" evidence="1">
    <location>
        <begin position="43"/>
        <end position="60"/>
    </location>
</feature>
<gene>
    <name evidence="2" type="ordered locus">Gura_3663</name>
</gene>